<dbReference type="AlphaFoldDB" id="A0A1T5LGU2"/>
<organism evidence="5 6">
    <name type="scientific">Ohtaekwangia koreensis</name>
    <dbReference type="NCBI Taxonomy" id="688867"/>
    <lineage>
        <taxon>Bacteria</taxon>
        <taxon>Pseudomonadati</taxon>
        <taxon>Bacteroidota</taxon>
        <taxon>Cytophagia</taxon>
        <taxon>Cytophagales</taxon>
        <taxon>Fulvivirgaceae</taxon>
        <taxon>Ohtaekwangia</taxon>
    </lineage>
</organism>
<accession>A0A1T5LGU2</accession>
<sequence length="186" mass="20654">MKKSTLIISTVIVTVMFVLVAFTAKDQSPNVSFATASQVTANWERAKAYTKDYLDAASEETFSFKPTPDMRTFGQQMMHLAEANYGIGATATGKTSPVAFGALEKSDKAKSKAEVTKAVMESYDFVIAGVKDMNDQKMQEMVKVFNFDMNRSTALDKVFEHQTHHRGQTTVYLRLKGITPPGEKLF</sequence>
<keyword evidence="4" id="KW-0812">Transmembrane</keyword>
<dbReference type="Pfam" id="PF05163">
    <property type="entry name" value="DinB"/>
    <property type="match status" value="1"/>
</dbReference>
<evidence type="ECO:0000313" key="6">
    <source>
        <dbReference type="Proteomes" id="UP000190961"/>
    </source>
</evidence>
<evidence type="ECO:0000256" key="1">
    <source>
        <dbReference type="ARBA" id="ARBA00008635"/>
    </source>
</evidence>
<dbReference type="GO" id="GO:0046872">
    <property type="term" value="F:metal ion binding"/>
    <property type="evidence" value="ECO:0007669"/>
    <property type="project" value="UniProtKB-KW"/>
</dbReference>
<dbReference type="STRING" id="688867.SAMN05660236_3210"/>
<evidence type="ECO:0000256" key="4">
    <source>
        <dbReference type="SAM" id="Phobius"/>
    </source>
</evidence>
<dbReference type="RefSeq" id="WP_079687756.1">
    <property type="nucleotide sequence ID" value="NZ_FUZU01000002.1"/>
</dbReference>
<feature type="binding site" evidence="3">
    <location>
        <position position="161"/>
    </location>
    <ligand>
        <name>a divalent metal cation</name>
        <dbReference type="ChEBI" id="CHEBI:60240"/>
    </ligand>
</feature>
<keyword evidence="4" id="KW-1133">Transmembrane helix</keyword>
<feature type="binding site" evidence="3">
    <location>
        <position position="165"/>
    </location>
    <ligand>
        <name>a divalent metal cation</name>
        <dbReference type="ChEBI" id="CHEBI:60240"/>
    </ligand>
</feature>
<feature type="binding site" evidence="3">
    <location>
        <position position="79"/>
    </location>
    <ligand>
        <name>a divalent metal cation</name>
        <dbReference type="ChEBI" id="CHEBI:60240"/>
    </ligand>
</feature>
<keyword evidence="6" id="KW-1185">Reference proteome</keyword>
<evidence type="ECO:0000256" key="3">
    <source>
        <dbReference type="PIRSR" id="PIRSR607837-1"/>
    </source>
</evidence>
<proteinExistence type="inferred from homology"/>
<protein>
    <submittedName>
        <fullName evidence="5">Uncharacterized damage-inducible protein DinB (Forms a four-helix bundle)</fullName>
    </submittedName>
</protein>
<dbReference type="SUPFAM" id="SSF109854">
    <property type="entry name" value="DinB/YfiT-like putative metalloenzymes"/>
    <property type="match status" value="1"/>
</dbReference>
<dbReference type="InterPro" id="IPR007837">
    <property type="entry name" value="DinB"/>
</dbReference>
<dbReference type="Proteomes" id="UP000190961">
    <property type="component" value="Unassembled WGS sequence"/>
</dbReference>
<reference evidence="5 6" key="1">
    <citation type="submission" date="2017-02" db="EMBL/GenBank/DDBJ databases">
        <authorList>
            <person name="Peterson S.W."/>
        </authorList>
    </citation>
    <scope>NUCLEOTIDE SEQUENCE [LARGE SCALE GENOMIC DNA]</scope>
    <source>
        <strain evidence="5 6">DSM 25262</strain>
    </source>
</reference>
<evidence type="ECO:0000256" key="2">
    <source>
        <dbReference type="ARBA" id="ARBA00022723"/>
    </source>
</evidence>
<evidence type="ECO:0000313" key="5">
    <source>
        <dbReference type="EMBL" id="SKC75232.1"/>
    </source>
</evidence>
<comment type="similarity">
    <text evidence="1">Belongs to the DinB family.</text>
</comment>
<keyword evidence="4" id="KW-0472">Membrane</keyword>
<dbReference type="Gene3D" id="1.20.120.450">
    <property type="entry name" value="dinb family like domain"/>
    <property type="match status" value="1"/>
</dbReference>
<dbReference type="EMBL" id="FUZU01000002">
    <property type="protein sequence ID" value="SKC75232.1"/>
    <property type="molecule type" value="Genomic_DNA"/>
</dbReference>
<gene>
    <name evidence="5" type="ORF">SAMN05660236_3210</name>
</gene>
<dbReference type="InterPro" id="IPR034660">
    <property type="entry name" value="DinB/YfiT-like"/>
</dbReference>
<feature type="transmembrane region" description="Helical" evidence="4">
    <location>
        <begin position="6"/>
        <end position="24"/>
    </location>
</feature>
<keyword evidence="2 3" id="KW-0479">Metal-binding</keyword>
<name>A0A1T5LGU2_9BACT</name>